<sequence>MNDTNMHDEADNADVSQVLLNRRRLLTLGGVATAAAGLTALGGWAGTATAAGKPVSAAEAAAACALSSESIEGPYYLDYLLLRRNVTEDRIGVPLNLNLRVIDAATCRPIRGAGIEIWYCDSLGVYSGYTDNGSGGGTPPPAPGPTATPSGDPSGPPPGGGGGGGGHQEPTDDLTFLRGLQITDRNGFASFLGIVPGWYAGRALHIHTKVHTEGTATPTGYVGGHTCHTGQFYFEETLATKLELIEPYVTNETARVTLDSDFLYDGTGSTGGLLSLRYDPRRVERGVKADITVSVDPTATNDGQNGGFPVPSASA</sequence>
<organism evidence="2 3">
    <name type="scientific">Actinoplanes subglobosus</name>
    <dbReference type="NCBI Taxonomy" id="1547892"/>
    <lineage>
        <taxon>Bacteria</taxon>
        <taxon>Bacillati</taxon>
        <taxon>Actinomycetota</taxon>
        <taxon>Actinomycetes</taxon>
        <taxon>Micromonosporales</taxon>
        <taxon>Micromonosporaceae</taxon>
        <taxon>Actinoplanes</taxon>
    </lineage>
</organism>
<evidence type="ECO:0000313" key="3">
    <source>
        <dbReference type="Proteomes" id="UP001595867"/>
    </source>
</evidence>
<dbReference type="Gene3D" id="2.60.130.10">
    <property type="entry name" value="Aromatic compound dioxygenase"/>
    <property type="match status" value="1"/>
</dbReference>
<dbReference type="PANTHER" id="PTHR34315:SF1">
    <property type="entry name" value="INTRADIOL RING-CLEAVAGE DIOXYGENASES DOMAIN-CONTAINING PROTEIN-RELATED"/>
    <property type="match status" value="1"/>
</dbReference>
<evidence type="ECO:0000313" key="2">
    <source>
        <dbReference type="EMBL" id="MFC4063519.1"/>
    </source>
</evidence>
<dbReference type="EMBL" id="JBHSBL010000002">
    <property type="protein sequence ID" value="MFC4063519.1"/>
    <property type="molecule type" value="Genomic_DNA"/>
</dbReference>
<dbReference type="PANTHER" id="PTHR34315">
    <property type="match status" value="1"/>
</dbReference>
<evidence type="ECO:0000256" key="1">
    <source>
        <dbReference type="SAM" id="MobiDB-lite"/>
    </source>
</evidence>
<gene>
    <name evidence="2" type="ORF">ACFO0C_01150</name>
</gene>
<keyword evidence="3" id="KW-1185">Reference proteome</keyword>
<dbReference type="Proteomes" id="UP001595867">
    <property type="component" value="Unassembled WGS sequence"/>
</dbReference>
<dbReference type="CDD" id="cd03457">
    <property type="entry name" value="intradiol_dioxygenase_like"/>
    <property type="match status" value="1"/>
</dbReference>
<protein>
    <submittedName>
        <fullName evidence="2">Intradiol ring-cleavage dioxygenase</fullName>
    </submittedName>
</protein>
<name>A0ABV8IKJ4_9ACTN</name>
<keyword evidence="2" id="KW-0223">Dioxygenase</keyword>
<reference evidence="3" key="1">
    <citation type="journal article" date="2019" name="Int. J. Syst. Evol. Microbiol.">
        <title>The Global Catalogue of Microorganisms (GCM) 10K type strain sequencing project: providing services to taxonomists for standard genome sequencing and annotation.</title>
        <authorList>
            <consortium name="The Broad Institute Genomics Platform"/>
            <consortium name="The Broad Institute Genome Sequencing Center for Infectious Disease"/>
            <person name="Wu L."/>
            <person name="Ma J."/>
        </authorList>
    </citation>
    <scope>NUCLEOTIDE SEQUENCE [LARGE SCALE GENOMIC DNA]</scope>
    <source>
        <strain evidence="3">TBRC 5832</strain>
    </source>
</reference>
<dbReference type="GO" id="GO:0051213">
    <property type="term" value="F:dioxygenase activity"/>
    <property type="evidence" value="ECO:0007669"/>
    <property type="project" value="UniProtKB-KW"/>
</dbReference>
<accession>A0ABV8IKJ4</accession>
<dbReference type="PROSITE" id="PS51318">
    <property type="entry name" value="TAT"/>
    <property type="match status" value="1"/>
</dbReference>
<dbReference type="SUPFAM" id="SSF49482">
    <property type="entry name" value="Aromatic compound dioxygenase"/>
    <property type="match status" value="1"/>
</dbReference>
<dbReference type="RefSeq" id="WP_378064526.1">
    <property type="nucleotide sequence ID" value="NZ_JBHSBL010000002.1"/>
</dbReference>
<feature type="region of interest" description="Disordered" evidence="1">
    <location>
        <begin position="295"/>
        <end position="315"/>
    </location>
</feature>
<comment type="caution">
    <text evidence="2">The sequence shown here is derived from an EMBL/GenBank/DDBJ whole genome shotgun (WGS) entry which is preliminary data.</text>
</comment>
<dbReference type="InterPro" id="IPR015889">
    <property type="entry name" value="Intradiol_dOase_core"/>
</dbReference>
<dbReference type="InterPro" id="IPR006311">
    <property type="entry name" value="TAT_signal"/>
</dbReference>
<feature type="region of interest" description="Disordered" evidence="1">
    <location>
        <begin position="131"/>
        <end position="172"/>
    </location>
</feature>
<keyword evidence="2" id="KW-0560">Oxidoreductase</keyword>
<proteinExistence type="predicted"/>